<evidence type="ECO:0000313" key="4">
    <source>
        <dbReference type="Proteomes" id="UP001493153"/>
    </source>
</evidence>
<evidence type="ECO:0000313" key="3">
    <source>
        <dbReference type="EMBL" id="WXK39397.1"/>
    </source>
</evidence>
<organism evidence="3 4">
    <name type="scientific">Mycetohabitans rhizoxinica</name>
    <dbReference type="NCBI Taxonomy" id="412963"/>
    <lineage>
        <taxon>Bacteria</taxon>
        <taxon>Pseudomonadati</taxon>
        <taxon>Pseudomonadota</taxon>
        <taxon>Betaproteobacteria</taxon>
        <taxon>Burkholderiales</taxon>
        <taxon>Burkholderiaceae</taxon>
        <taxon>Mycetohabitans</taxon>
    </lineage>
</organism>
<proteinExistence type="predicted"/>
<accession>A0ABZ2PX05</accession>
<dbReference type="EMBL" id="CP062176">
    <property type="protein sequence ID" value="WXK39397.1"/>
    <property type="molecule type" value="Genomic_DNA"/>
</dbReference>
<keyword evidence="4" id="KW-1185">Reference proteome</keyword>
<dbReference type="InterPro" id="IPR058240">
    <property type="entry name" value="rSAM_sf"/>
</dbReference>
<sequence>MKEGTSDAMPSGADPYALRRYAIYPERGWFVDAFDEAALAACYASASPISGAGLGDGAGTDPAHIALSVVVPALAPGNAAYLAFARRIDDDIAFHRQWDPARSDVVELHWSGALGLLGASGTARLVALLRQRFAFARDARWSVSLDWRAAHDETLLHTLALNGFAHLELRGGATTTAQPGGIAEGTRSSAERADVGEQGPTDAKRRRLAELVALARTHGFATVGAVLEYGAGPRGPRGPALGVQSPGTLHALDALIAEGVTRIRLQTRCTRADVLAERVALVERLHACGYVQLGIDDYARRDDPLVLAQRFGRLVCKPFGLSSRATRAVVPLGPGAIGATADAYFQHLEAVPSGPVRSITGRKVHAPGLRGWRLSADDAIRRTVIQSLATNFFIDRQAIELAHNIEFSDYFANEIRVLRRCANAGLLSLEGNFIETTDAGRVRLGNLCGIFDRYRHMRHTWLRSLAGTACSLEPLLAVC</sequence>
<dbReference type="Pfam" id="PF06969">
    <property type="entry name" value="HemN_C"/>
    <property type="match status" value="1"/>
</dbReference>
<feature type="domain" description="HemN C-terminal" evidence="2">
    <location>
        <begin position="374"/>
        <end position="442"/>
    </location>
</feature>
<dbReference type="RefSeq" id="WP_237577608.1">
    <property type="nucleotide sequence ID" value="NZ_CP062176.1"/>
</dbReference>
<dbReference type="Proteomes" id="UP001493153">
    <property type="component" value="Chromosome"/>
</dbReference>
<dbReference type="InterPro" id="IPR010723">
    <property type="entry name" value="HemN_C"/>
</dbReference>
<reference evidence="3 4" key="1">
    <citation type="submission" date="2020-09" db="EMBL/GenBank/DDBJ databases">
        <title>Genome sequences of Mycetohabitans spp.</title>
        <authorList>
            <person name="Carter M.E."/>
            <person name="Carpenter S.C.D."/>
            <person name="Bogdanove A.J."/>
        </authorList>
    </citation>
    <scope>NUCLEOTIDE SEQUENCE [LARGE SCALE GENOMIC DNA]</scope>
    <source>
        <strain evidence="3 4">B12</strain>
    </source>
</reference>
<gene>
    <name evidence="3" type="ORF">IHE29_08995</name>
</gene>
<evidence type="ECO:0000259" key="2">
    <source>
        <dbReference type="Pfam" id="PF06969"/>
    </source>
</evidence>
<protein>
    <recommendedName>
        <fullName evidence="2">HemN C-terminal domain-containing protein</fullName>
    </recommendedName>
</protein>
<name>A0ABZ2PX05_9BURK</name>
<dbReference type="Gene3D" id="1.10.10.920">
    <property type="match status" value="1"/>
</dbReference>
<evidence type="ECO:0000256" key="1">
    <source>
        <dbReference type="SAM" id="MobiDB-lite"/>
    </source>
</evidence>
<dbReference type="SUPFAM" id="SSF102114">
    <property type="entry name" value="Radical SAM enzymes"/>
    <property type="match status" value="1"/>
</dbReference>
<feature type="region of interest" description="Disordered" evidence="1">
    <location>
        <begin position="175"/>
        <end position="202"/>
    </location>
</feature>